<dbReference type="GO" id="GO:0019202">
    <property type="term" value="F:amino acid kinase activity"/>
    <property type="evidence" value="ECO:0007669"/>
    <property type="project" value="TreeGrafter"/>
</dbReference>
<evidence type="ECO:0000259" key="2">
    <source>
        <dbReference type="Pfam" id="PF01636"/>
    </source>
</evidence>
<dbReference type="SUPFAM" id="SSF56112">
    <property type="entry name" value="Protein kinase-like (PK-like)"/>
    <property type="match status" value="1"/>
</dbReference>
<dbReference type="Proteomes" id="UP000218387">
    <property type="component" value="Chromosome"/>
</dbReference>
<organism evidence="3 4">
    <name type="scientific">Eubacterium maltosivorans</name>
    <dbReference type="NCBI Taxonomy" id="2041044"/>
    <lineage>
        <taxon>Bacteria</taxon>
        <taxon>Bacillati</taxon>
        <taxon>Bacillota</taxon>
        <taxon>Clostridia</taxon>
        <taxon>Eubacteriales</taxon>
        <taxon>Eubacteriaceae</taxon>
        <taxon>Eubacterium</taxon>
    </lineage>
</organism>
<accession>A0A4P9CCM8</accession>
<evidence type="ECO:0000313" key="4">
    <source>
        <dbReference type="Proteomes" id="UP000218387"/>
    </source>
</evidence>
<protein>
    <recommendedName>
        <fullName evidence="2">Aminoglycoside phosphotransferase domain-containing protein</fullName>
    </recommendedName>
</protein>
<dbReference type="PANTHER" id="PTHR21064">
    <property type="entry name" value="AMINOGLYCOSIDE PHOSPHOTRANSFERASE DOMAIN-CONTAINING PROTEIN-RELATED"/>
    <property type="match status" value="1"/>
</dbReference>
<dbReference type="InterPro" id="IPR050249">
    <property type="entry name" value="Pseudomonas-type_ThrB"/>
</dbReference>
<keyword evidence="4" id="KW-1185">Reference proteome</keyword>
<dbReference type="PANTHER" id="PTHR21064:SF6">
    <property type="entry name" value="AMINOGLYCOSIDE PHOSPHOTRANSFERASE DOMAIN-CONTAINING PROTEIN"/>
    <property type="match status" value="1"/>
</dbReference>
<dbReference type="Gene3D" id="3.30.200.20">
    <property type="entry name" value="Phosphorylase Kinase, domain 1"/>
    <property type="match status" value="1"/>
</dbReference>
<dbReference type="InterPro" id="IPR011009">
    <property type="entry name" value="Kinase-like_dom_sf"/>
</dbReference>
<dbReference type="Pfam" id="PF01636">
    <property type="entry name" value="APH"/>
    <property type="match status" value="1"/>
</dbReference>
<dbReference type="AlphaFoldDB" id="A0A4P9CCM8"/>
<evidence type="ECO:0000256" key="1">
    <source>
        <dbReference type="ARBA" id="ARBA00038240"/>
    </source>
</evidence>
<reference evidence="3 4" key="1">
    <citation type="submission" date="2018-05" db="EMBL/GenBank/DDBJ databases">
        <title>Genome comparison of Eubacterium sp.</title>
        <authorList>
            <person name="Feng Y."/>
            <person name="Sanchez-Andrea I."/>
            <person name="Stams A.J.M."/>
            <person name="De Vos W.M."/>
        </authorList>
    </citation>
    <scope>NUCLEOTIDE SEQUENCE [LARGE SCALE GENOMIC DNA]</scope>
    <source>
        <strain evidence="3 4">YI</strain>
    </source>
</reference>
<feature type="domain" description="Aminoglycoside phosphotransferase" evidence="2">
    <location>
        <begin position="76"/>
        <end position="327"/>
    </location>
</feature>
<dbReference type="EMBL" id="CP029487">
    <property type="protein sequence ID" value="QCT72631.1"/>
    <property type="molecule type" value="Genomic_DNA"/>
</dbReference>
<dbReference type="KEGG" id="emt:CPZ25_015275"/>
<evidence type="ECO:0000313" key="3">
    <source>
        <dbReference type="EMBL" id="QCT72631.1"/>
    </source>
</evidence>
<proteinExistence type="inferred from homology"/>
<gene>
    <name evidence="3" type="ORF">CPZ25_015275</name>
</gene>
<comment type="similarity">
    <text evidence="1">Belongs to the pseudomonas-type ThrB family.</text>
</comment>
<dbReference type="Gene3D" id="3.90.1200.10">
    <property type="match status" value="1"/>
</dbReference>
<dbReference type="InterPro" id="IPR002575">
    <property type="entry name" value="Aminoglycoside_PTrfase"/>
</dbReference>
<name>A0A4P9CCM8_EUBML</name>
<sequence>MVDGKFIEMQTEIMKNYPPTNAQALLNIFNAASGMQEYLDEVLAKTRESYLYTQLRDLVENYYDIGTLLEVYQIFGGYINTSFGIYTEKDGEKQTWFVRKYKNGKELESLLFEHSMLKHAKENGFTYGAVPIPARDGKTYHEVTETTTEGDTKSYFAVFNFVGGKAHYDWIPNWANSGVADLTVTSAAKSLAEFHNSTRNFDPEGRHGDNIMDNEDITVNEIIRKFPKTLKEYRKSYAESGFENVYTEYYDANYNFFAKMCERSVIPDADYSTMISNVCHCDFHPGNFKYLDNGEVCGSFDYDMAKIDSRLFELGLAIHYCFSSWLSDTNGIINLNRAALFVKTYDEELRKAGGIEPLTDIEKNYLYEVTVQGALYDLGWCSSACVYDATLDPYEYLFYTQHFVACLKWLEDNEETFRKAFA</sequence>
<dbReference type="RefSeq" id="WP_058695943.1">
    <property type="nucleotide sequence ID" value="NZ_CABJDW020000010.1"/>
</dbReference>